<evidence type="ECO:0000313" key="2">
    <source>
        <dbReference type="EMBL" id="BBP92665.1"/>
    </source>
</evidence>
<gene>
    <name evidence="2" type="ORF">BsIDN1_62830</name>
</gene>
<evidence type="ECO:0000313" key="3">
    <source>
        <dbReference type="Proteomes" id="UP000464658"/>
    </source>
</evidence>
<name>A0A5S9MIP3_BACIA</name>
<evidence type="ECO:0008006" key="4">
    <source>
        <dbReference type="Google" id="ProtNLM"/>
    </source>
</evidence>
<accession>A0A5S9MIP3</accession>
<keyword evidence="1" id="KW-0732">Signal</keyword>
<dbReference type="AlphaFoldDB" id="A0A5S9MIP3"/>
<evidence type="ECO:0000256" key="1">
    <source>
        <dbReference type="SAM" id="SignalP"/>
    </source>
</evidence>
<reference evidence="2 3" key="1">
    <citation type="submission" date="2019-12" db="EMBL/GenBank/DDBJ databases">
        <title>Full genome sequence of a Bacillus safensis strain isolated from commercially available natto in Indonesia.</title>
        <authorList>
            <person name="Yoshida M."/>
            <person name="Uomi M."/>
            <person name="Waturangi D."/>
            <person name="Ekaputri J.J."/>
            <person name="Setiamarga D.H.E."/>
        </authorList>
    </citation>
    <scope>NUCLEOTIDE SEQUENCE [LARGE SCALE GENOMIC DNA]</scope>
    <source>
        <strain evidence="2 3">IDN1</strain>
    </source>
</reference>
<sequence>MKKTGVTLIVLMILTLLVAPFQSAMASSAISVKLSNYIGNKKTSMDISTTGEYKLSGSNVAVTKKDMTAKIDTK</sequence>
<dbReference type="Proteomes" id="UP000464658">
    <property type="component" value="Chromosome"/>
</dbReference>
<feature type="chain" id="PRO_5024788005" description="NEAT domain-containing protein" evidence="1">
    <location>
        <begin position="27"/>
        <end position="74"/>
    </location>
</feature>
<organism evidence="2 3">
    <name type="scientific">Bacillus safensis</name>
    <dbReference type="NCBI Taxonomy" id="561879"/>
    <lineage>
        <taxon>Bacteria</taxon>
        <taxon>Bacillati</taxon>
        <taxon>Bacillota</taxon>
        <taxon>Bacilli</taxon>
        <taxon>Bacillales</taxon>
        <taxon>Bacillaceae</taxon>
        <taxon>Bacillus</taxon>
    </lineage>
</organism>
<protein>
    <recommendedName>
        <fullName evidence="4">NEAT domain-containing protein</fullName>
    </recommendedName>
</protein>
<dbReference type="EMBL" id="AP021906">
    <property type="protein sequence ID" value="BBP92665.1"/>
    <property type="molecule type" value="Genomic_DNA"/>
</dbReference>
<feature type="signal peptide" evidence="1">
    <location>
        <begin position="1"/>
        <end position="26"/>
    </location>
</feature>
<proteinExistence type="predicted"/>